<evidence type="ECO:0000256" key="4">
    <source>
        <dbReference type="ARBA" id="ARBA00023163"/>
    </source>
</evidence>
<comment type="similarity">
    <text evidence="6">Belongs to the NFYC/HAP5 subunit family.</text>
</comment>
<dbReference type="InterPro" id="IPR009072">
    <property type="entry name" value="Histone-fold"/>
</dbReference>
<feature type="region of interest" description="Disordered" evidence="7">
    <location>
        <begin position="121"/>
        <end position="197"/>
    </location>
</feature>
<feature type="compositionally biased region" description="Polar residues" evidence="7">
    <location>
        <begin position="167"/>
        <end position="189"/>
    </location>
</feature>
<keyword evidence="5" id="KW-0539">Nucleus</keyword>
<evidence type="ECO:0000256" key="2">
    <source>
        <dbReference type="ARBA" id="ARBA00023015"/>
    </source>
</evidence>
<sequence>MANNTEPYVRPGEPLPDFLRSFWQRQIDTAEQETPDYRHPPLPLARIKKVMKSDPEVKMIAADAPILFCKACEIFISEITARAFIIADSNKRRTLSRADIAKAISKSDQFDFLIDVVPREDPLGGAPSGAPTSKAPPKRASSDGKDDELLNNDTRAVSLTLGPGESGSHNDLSSSDVLDQLQTLLNPSGSIEHHPSS</sequence>
<dbReference type="EMBL" id="OZ037945">
    <property type="protein sequence ID" value="CAL1702014.1"/>
    <property type="molecule type" value="Genomic_DNA"/>
</dbReference>
<evidence type="ECO:0000256" key="6">
    <source>
        <dbReference type="ARBA" id="ARBA00038129"/>
    </source>
</evidence>
<dbReference type="PANTHER" id="PTHR10252">
    <property type="entry name" value="HISTONE-LIKE TRANSCRIPTION FACTOR CCAAT-RELATED"/>
    <property type="match status" value="1"/>
</dbReference>
<dbReference type="InterPro" id="IPR003958">
    <property type="entry name" value="CBFA_NFYB_domain"/>
</dbReference>
<dbReference type="PANTHER" id="PTHR10252:SF8">
    <property type="entry name" value="NUCLEAR TRANSCRIPTION FACTOR Y SUBUNIT GAMMA"/>
    <property type="match status" value="1"/>
</dbReference>
<feature type="domain" description="Transcription factor CBF/NF-Y/archaeal histone" evidence="8">
    <location>
        <begin position="42"/>
        <end position="104"/>
    </location>
</feature>
<proteinExistence type="inferred from homology"/>
<evidence type="ECO:0000313" key="9">
    <source>
        <dbReference type="EMBL" id="CAL1702014.1"/>
    </source>
</evidence>
<keyword evidence="10" id="KW-1185">Reference proteome</keyword>
<dbReference type="Pfam" id="PF00808">
    <property type="entry name" value="CBFD_NFYB_HMF"/>
    <property type="match status" value="1"/>
</dbReference>
<organism evidence="9 10">
    <name type="scientific">Somion occarium</name>
    <dbReference type="NCBI Taxonomy" id="3059160"/>
    <lineage>
        <taxon>Eukaryota</taxon>
        <taxon>Fungi</taxon>
        <taxon>Dikarya</taxon>
        <taxon>Basidiomycota</taxon>
        <taxon>Agaricomycotina</taxon>
        <taxon>Agaricomycetes</taxon>
        <taxon>Polyporales</taxon>
        <taxon>Cerrenaceae</taxon>
        <taxon>Somion</taxon>
    </lineage>
</organism>
<evidence type="ECO:0000256" key="7">
    <source>
        <dbReference type="SAM" id="MobiDB-lite"/>
    </source>
</evidence>
<accession>A0ABP1D530</accession>
<name>A0ABP1D530_9APHY</name>
<evidence type="ECO:0000256" key="3">
    <source>
        <dbReference type="ARBA" id="ARBA00023125"/>
    </source>
</evidence>
<keyword evidence="2" id="KW-0805">Transcription regulation</keyword>
<evidence type="ECO:0000256" key="1">
    <source>
        <dbReference type="ARBA" id="ARBA00004123"/>
    </source>
</evidence>
<comment type="subcellular location">
    <subcellularLocation>
        <location evidence="1">Nucleus</location>
    </subcellularLocation>
</comment>
<evidence type="ECO:0000313" key="10">
    <source>
        <dbReference type="Proteomes" id="UP001497453"/>
    </source>
</evidence>
<evidence type="ECO:0000256" key="5">
    <source>
        <dbReference type="ARBA" id="ARBA00023242"/>
    </source>
</evidence>
<dbReference type="InterPro" id="IPR050568">
    <property type="entry name" value="Transcr_DNA_Rep_Reg"/>
</dbReference>
<dbReference type="CDD" id="cd22908">
    <property type="entry name" value="HFD_NFYC-like"/>
    <property type="match status" value="1"/>
</dbReference>
<gene>
    <name evidence="9" type="ORF">GFSPODELE1_LOCUS3841</name>
</gene>
<keyword evidence="3" id="KW-0238">DNA-binding</keyword>
<dbReference type="SUPFAM" id="SSF47113">
    <property type="entry name" value="Histone-fold"/>
    <property type="match status" value="1"/>
</dbReference>
<keyword evidence="4" id="KW-0804">Transcription</keyword>
<dbReference type="Gene3D" id="1.10.20.10">
    <property type="entry name" value="Histone, subunit A"/>
    <property type="match status" value="1"/>
</dbReference>
<dbReference type="Proteomes" id="UP001497453">
    <property type="component" value="Chromosome 2"/>
</dbReference>
<protein>
    <recommendedName>
        <fullName evidence="8">Transcription factor CBF/NF-Y/archaeal histone domain-containing protein</fullName>
    </recommendedName>
</protein>
<reference evidence="10" key="1">
    <citation type="submission" date="2024-04" db="EMBL/GenBank/DDBJ databases">
        <authorList>
            <person name="Shaw F."/>
            <person name="Minotto A."/>
        </authorList>
    </citation>
    <scope>NUCLEOTIDE SEQUENCE [LARGE SCALE GENOMIC DNA]</scope>
</reference>
<evidence type="ECO:0000259" key="8">
    <source>
        <dbReference type="Pfam" id="PF00808"/>
    </source>
</evidence>